<reference evidence="1" key="1">
    <citation type="submission" date="2022-07" db="EMBL/GenBank/DDBJ databases">
        <title>Genome Sequence of Phlebia brevispora.</title>
        <authorList>
            <person name="Buettner E."/>
        </authorList>
    </citation>
    <scope>NUCLEOTIDE SEQUENCE</scope>
    <source>
        <strain evidence="1">MPL23</strain>
    </source>
</reference>
<name>A0ACC1SDZ0_9APHY</name>
<organism evidence="1 2">
    <name type="scientific">Phlebia brevispora</name>
    <dbReference type="NCBI Taxonomy" id="194682"/>
    <lineage>
        <taxon>Eukaryota</taxon>
        <taxon>Fungi</taxon>
        <taxon>Dikarya</taxon>
        <taxon>Basidiomycota</taxon>
        <taxon>Agaricomycotina</taxon>
        <taxon>Agaricomycetes</taxon>
        <taxon>Polyporales</taxon>
        <taxon>Meruliaceae</taxon>
        <taxon>Phlebia</taxon>
    </lineage>
</organism>
<accession>A0ACC1SDZ0</accession>
<evidence type="ECO:0000313" key="2">
    <source>
        <dbReference type="Proteomes" id="UP001148662"/>
    </source>
</evidence>
<keyword evidence="2" id="KW-1185">Reference proteome</keyword>
<protein>
    <submittedName>
        <fullName evidence="1">Uncharacterized protein</fullName>
    </submittedName>
</protein>
<dbReference type="EMBL" id="JANHOG010001405">
    <property type="protein sequence ID" value="KAJ3537637.1"/>
    <property type="molecule type" value="Genomic_DNA"/>
</dbReference>
<gene>
    <name evidence="1" type="ORF">NM688_g6652</name>
</gene>
<comment type="caution">
    <text evidence="1">The sequence shown here is derived from an EMBL/GenBank/DDBJ whole genome shotgun (WGS) entry which is preliminary data.</text>
</comment>
<evidence type="ECO:0000313" key="1">
    <source>
        <dbReference type="EMBL" id="KAJ3537637.1"/>
    </source>
</evidence>
<sequence>MSTDYFLPGQPIPVPKGPAPQTGTGIYARDGQLRASVLGVPQYHGSTLSISRTRPHPPAPNSVVLGTVTRLSPLQAVLSITVVDDVPLPAGEEFTGVIRVQDVRATEKDKVKIADCFRGGDVVKGLVISLGDARSYYVTTARNDLGVIFATSEADSLGRPARLLAPPFLQVSFRLGFPSLCFHPAMTAAMQAVDGQPVDGLLSPQDDNFSLIDWKAKAKDLEKILSETRAELQDFQITSKQLEEELEQELDRTEKAQQDLQIKAARADQEKEEWKSKFMTLQTTHNTTTTSLQRELDTLRKEHQQTKVQLRELEMGNDDLERNERAISSSLADVEQRYARVLEEKILLEQDLYDKANVEEECQRLKDELRDANEEIGVLKEQLAAAHDRAPAEIPPSLAPSLQYSDDEDTFLSRRTSQDLQLEELTLQPATSAKEVSPIITTATPRASEESALGRSTLLQRAGFQPRSALGSSPSSIPSPLSRSSTAPGSSTPSRLPPRTPIAKPPLTTRNVSNASTTSSIPGTSTRSKGVQMVSEMRARVKVLEQKIHTRVPRIRMGSVSNTASTHSAPKAGPSGTASPTASSSKSSHRSASPDKSSTLKPRRQSTDKDGEKTRTPAGDASSGWVLIMEDSPTPVRDKTKEYRRISGPNAPSAFRPFSSVSASPQSPTESRTSTSSALSQSQLPTGIRRPQSRLSEGRSSTSTNATTSTTSSIPTPVSRPATPTFLPVPTSGLYHSQIGAKRSTGPSSGAYSQPKRSSLGSSTSTIRPPATKLSSPSRPRFTTPSVKKTGGDDFSDAQVKNGRSRAGSATLLFSRLGS</sequence>
<proteinExistence type="predicted"/>
<dbReference type="Proteomes" id="UP001148662">
    <property type="component" value="Unassembled WGS sequence"/>
</dbReference>